<dbReference type="OrthoDB" id="6069075at2759"/>
<feature type="region of interest" description="Disordered" evidence="1">
    <location>
        <begin position="804"/>
        <end position="831"/>
    </location>
</feature>
<proteinExistence type="predicted"/>
<dbReference type="EMBL" id="CACVKT020008908">
    <property type="protein sequence ID" value="CAC5418311.1"/>
    <property type="molecule type" value="Genomic_DNA"/>
</dbReference>
<name>A0A6J8EGU5_MYTCO</name>
<dbReference type="Proteomes" id="UP000507470">
    <property type="component" value="Unassembled WGS sequence"/>
</dbReference>
<reference evidence="2 3" key="1">
    <citation type="submission" date="2020-06" db="EMBL/GenBank/DDBJ databases">
        <authorList>
            <person name="Li R."/>
            <person name="Bekaert M."/>
        </authorList>
    </citation>
    <scope>NUCLEOTIDE SEQUENCE [LARGE SCALE GENOMIC DNA]</scope>
    <source>
        <strain evidence="3">wild</strain>
    </source>
</reference>
<sequence length="845" mass="95608">MVFSPKLKTCVDRQTAWTARKSKQSVQTKSDVNITQKINITEASSLDSFDNVTLLNVSSSLQLPQAIEHRPSLHLTYEEQQHQIGQNLMHMQKHQMDTRNTQTHHEKPLTSVLLSQQDKSLHDNINKQQEHSLTNPPTTKLQHNVTDLVSRFTDQLDPIPQTQHHQNARIPPSVLYSPKEHQEPTPVEGNVYSRLPGIKINNLEKTSFPNIPFSSMIQIKLKSETVNRNDILANFTKGYNSTQVANVLPPKSILINPNSSVNSYMNLTKNTPAQDNSLVLVQYTSNVNKNTGTSANEILNKTDHTKKNPINISNENGYLTNDMRNITAKSKTVHPSPLLNTLIKQIESRVSKQTEVTVSYETQKEETSAASAKKEVETSSLNHVHPAVLSRLMLVNHNIDNNKSEEINSENFTFKDPIKGGVNPPLKQPRKISKAAEINFTSASKQLLMLLSGETKTQNQRIPKLKVLTITKRLDLNNSTMSKPIHVSSNSQPSNTQRNRLSLNQAAFEQGTLESNTKHATNKNSISSVRQDTIQHSNITSNRHPVVEKKNISTYSKDAVNVSNISVVYKAINLHNKSSLSINDQIKNGNFSTNRQNTYEQDMLSKNQSIVKPSDLPSNGPNMQPDKNGWALKGNSLFADETRKPGRVFQTSPDVPSQKYLSNKHVSDFENMVSRLQNIAIDNAPYIAEVHNGRQNEMLRQNKLLLRGTNQNQHNYISEKSTRPELSMDMTKFLYRQNNMRLPIQLNPGEHFKKETQKAMSEIYFQNALSRHEVPNAIKQINSRKSHRYSDLIQRLSFLSTSGRDRMTDVSSSPSNPNILKSKSSRRKLQIQRKPWPVTRIGTNF</sequence>
<feature type="region of interest" description="Disordered" evidence="1">
    <location>
        <begin position="513"/>
        <end position="545"/>
    </location>
</feature>
<dbReference type="AlphaFoldDB" id="A0A6J8EGU5"/>
<keyword evidence="3" id="KW-1185">Reference proteome</keyword>
<feature type="compositionally biased region" description="Polar residues" evidence="1">
    <location>
        <begin position="513"/>
        <end position="543"/>
    </location>
</feature>
<gene>
    <name evidence="2" type="ORF">MCOR_50757</name>
</gene>
<organism evidence="2 3">
    <name type="scientific">Mytilus coruscus</name>
    <name type="common">Sea mussel</name>
    <dbReference type="NCBI Taxonomy" id="42192"/>
    <lineage>
        <taxon>Eukaryota</taxon>
        <taxon>Metazoa</taxon>
        <taxon>Spiralia</taxon>
        <taxon>Lophotrochozoa</taxon>
        <taxon>Mollusca</taxon>
        <taxon>Bivalvia</taxon>
        <taxon>Autobranchia</taxon>
        <taxon>Pteriomorphia</taxon>
        <taxon>Mytilida</taxon>
        <taxon>Mytiloidea</taxon>
        <taxon>Mytilidae</taxon>
        <taxon>Mytilinae</taxon>
        <taxon>Mytilus</taxon>
    </lineage>
</organism>
<feature type="compositionally biased region" description="Polar residues" evidence="1">
    <location>
        <begin position="809"/>
        <end position="822"/>
    </location>
</feature>
<evidence type="ECO:0000256" key="1">
    <source>
        <dbReference type="SAM" id="MobiDB-lite"/>
    </source>
</evidence>
<protein>
    <submittedName>
        <fullName evidence="2">Uncharacterized protein</fullName>
    </submittedName>
</protein>
<evidence type="ECO:0000313" key="3">
    <source>
        <dbReference type="Proteomes" id="UP000507470"/>
    </source>
</evidence>
<accession>A0A6J8EGU5</accession>
<evidence type="ECO:0000313" key="2">
    <source>
        <dbReference type="EMBL" id="CAC5418311.1"/>
    </source>
</evidence>